<sequence length="349" mass="39550">MAATENPPSFTCFLSLPPELQLMIWDRAKHRTAILEIQVVKGAGTMNRLLMPPSAAGSCVMARQAIMGKSMNVGARPEHTTWTDWRFPWYEAAPKQYIWFDSPGDILYWNTHYSQLDHKPMLQHLEIQNVMVRNGTLGVPFLKHMFEIFPRLKSTAVLLGAIDLELPAMGGLDHHQYALVDLENPVHVEQQQWDTILKNDISDEHRGTATSSLEESLEKIGKEGIIPRNGWDWATFHEYAKNIWLDVRNVDFPSEKSSYLFRLWVGPQGHTLEYHCWAETILPDMSQLRKVAFVRIQGDIGGLLQGAAVEIGKRVNNEESHQGSLSVGQRDRDKDDDPDLWGGIGAGCR</sequence>
<reference evidence="3" key="1">
    <citation type="submission" date="2023-10" db="EMBL/GenBank/DDBJ databases">
        <authorList>
            <person name="Hackl T."/>
        </authorList>
    </citation>
    <scope>NUCLEOTIDE SEQUENCE</scope>
</reference>
<proteinExistence type="predicted"/>
<dbReference type="InterPro" id="IPR045518">
    <property type="entry name" value="2EXR"/>
</dbReference>
<dbReference type="EMBL" id="CAUWAG010000018">
    <property type="protein sequence ID" value="CAJ2512079.1"/>
    <property type="molecule type" value="Genomic_DNA"/>
</dbReference>
<dbReference type="Pfam" id="PF20150">
    <property type="entry name" value="2EXR"/>
    <property type="match status" value="1"/>
</dbReference>
<dbReference type="Proteomes" id="UP001295740">
    <property type="component" value="Unassembled WGS sequence"/>
</dbReference>
<organism evidence="3 4">
    <name type="scientific">Anthostomella pinea</name>
    <dbReference type="NCBI Taxonomy" id="933095"/>
    <lineage>
        <taxon>Eukaryota</taxon>
        <taxon>Fungi</taxon>
        <taxon>Dikarya</taxon>
        <taxon>Ascomycota</taxon>
        <taxon>Pezizomycotina</taxon>
        <taxon>Sordariomycetes</taxon>
        <taxon>Xylariomycetidae</taxon>
        <taxon>Xylariales</taxon>
        <taxon>Xylariaceae</taxon>
        <taxon>Anthostomella</taxon>
    </lineage>
</organism>
<evidence type="ECO:0000256" key="1">
    <source>
        <dbReference type="SAM" id="MobiDB-lite"/>
    </source>
</evidence>
<feature type="region of interest" description="Disordered" evidence="1">
    <location>
        <begin position="320"/>
        <end position="349"/>
    </location>
</feature>
<protein>
    <submittedName>
        <fullName evidence="3">Uu.00g077040.m01.CDS01</fullName>
    </submittedName>
</protein>
<comment type="caution">
    <text evidence="3">The sequence shown here is derived from an EMBL/GenBank/DDBJ whole genome shotgun (WGS) entry which is preliminary data.</text>
</comment>
<evidence type="ECO:0000259" key="2">
    <source>
        <dbReference type="Pfam" id="PF20150"/>
    </source>
</evidence>
<evidence type="ECO:0000313" key="4">
    <source>
        <dbReference type="Proteomes" id="UP001295740"/>
    </source>
</evidence>
<evidence type="ECO:0000313" key="3">
    <source>
        <dbReference type="EMBL" id="CAJ2512079.1"/>
    </source>
</evidence>
<gene>
    <name evidence="3" type="ORF">KHLLAP_LOCUS12547</name>
</gene>
<dbReference type="AlphaFoldDB" id="A0AAI8YP64"/>
<feature type="domain" description="2EXR" evidence="2">
    <location>
        <begin position="10"/>
        <end position="107"/>
    </location>
</feature>
<name>A0AAI8YP64_9PEZI</name>
<accession>A0AAI8YP64</accession>
<keyword evidence="4" id="KW-1185">Reference proteome</keyword>